<feature type="signal peptide" evidence="2">
    <location>
        <begin position="1"/>
        <end position="17"/>
    </location>
</feature>
<evidence type="ECO:0000256" key="1">
    <source>
        <dbReference type="SAM" id="Phobius"/>
    </source>
</evidence>
<evidence type="ECO:0000313" key="3">
    <source>
        <dbReference type="EMBL" id="KIW57632.1"/>
    </source>
</evidence>
<gene>
    <name evidence="3" type="ORF">PV05_02200</name>
</gene>
<dbReference type="HOGENOM" id="CLU_062870_0_0_1"/>
<dbReference type="GO" id="GO:0000030">
    <property type="term" value="F:mannosyltransferase activity"/>
    <property type="evidence" value="ECO:0007669"/>
    <property type="project" value="TreeGrafter"/>
</dbReference>
<feature type="transmembrane region" description="Helical" evidence="1">
    <location>
        <begin position="194"/>
        <end position="215"/>
    </location>
</feature>
<dbReference type="Proteomes" id="UP000054342">
    <property type="component" value="Unassembled WGS sequence"/>
</dbReference>
<keyword evidence="1" id="KW-0472">Membrane</keyword>
<dbReference type="GO" id="GO:0031501">
    <property type="term" value="C:mannosyltransferase complex"/>
    <property type="evidence" value="ECO:0007669"/>
    <property type="project" value="TreeGrafter"/>
</dbReference>
<dbReference type="AlphaFoldDB" id="A0A0D2D5L4"/>
<proteinExistence type="predicted"/>
<keyword evidence="2" id="KW-0732">Signal</keyword>
<dbReference type="OrthoDB" id="3360032at2759"/>
<dbReference type="GO" id="GO:0005789">
    <property type="term" value="C:endoplasmic reticulum membrane"/>
    <property type="evidence" value="ECO:0007669"/>
    <property type="project" value="TreeGrafter"/>
</dbReference>
<dbReference type="PANTHER" id="PTHR28022:SF1">
    <property type="entry name" value="GPI MANNOSYLTRANSFERASE 2 SUBUNIT PGA1"/>
    <property type="match status" value="1"/>
</dbReference>
<dbReference type="GeneID" id="25324108"/>
<dbReference type="InterPro" id="IPR019433">
    <property type="entry name" value="GPI_ManTrfase_II_coact_Pga1"/>
</dbReference>
<keyword evidence="4" id="KW-1185">Reference proteome</keyword>
<dbReference type="Pfam" id="PF10333">
    <property type="entry name" value="Pga1"/>
    <property type="match status" value="1"/>
</dbReference>
<dbReference type="PANTHER" id="PTHR28022">
    <property type="entry name" value="GPI MANNOSYLTRANSFERASE 2 SUBUNIT PGA1"/>
    <property type="match status" value="1"/>
</dbReference>
<protein>
    <submittedName>
        <fullName evidence="3">Uncharacterized protein</fullName>
    </submittedName>
</protein>
<feature type="chain" id="PRO_5002240212" evidence="2">
    <location>
        <begin position="18"/>
        <end position="233"/>
    </location>
</feature>
<keyword evidence="1" id="KW-0812">Transmembrane</keyword>
<reference evidence="3 4" key="1">
    <citation type="submission" date="2015-01" db="EMBL/GenBank/DDBJ databases">
        <title>The Genome Sequence of Exophiala xenobiotica CBS118157.</title>
        <authorList>
            <consortium name="The Broad Institute Genomics Platform"/>
            <person name="Cuomo C."/>
            <person name="de Hoog S."/>
            <person name="Gorbushina A."/>
            <person name="Stielow B."/>
            <person name="Teixiera M."/>
            <person name="Abouelleil A."/>
            <person name="Chapman S.B."/>
            <person name="Priest M."/>
            <person name="Young S.K."/>
            <person name="Wortman J."/>
            <person name="Nusbaum C."/>
            <person name="Birren B."/>
        </authorList>
    </citation>
    <scope>NUCLEOTIDE SEQUENCE [LARGE SCALE GENOMIC DNA]</scope>
    <source>
        <strain evidence="3 4">CBS 118157</strain>
    </source>
</reference>
<accession>A0A0D2D5L4</accession>
<dbReference type="RefSeq" id="XP_013318216.1">
    <property type="nucleotide sequence ID" value="XM_013462762.1"/>
</dbReference>
<keyword evidence="1" id="KW-1133">Transmembrane helix</keyword>
<feature type="non-terminal residue" evidence="3">
    <location>
        <position position="1"/>
    </location>
</feature>
<evidence type="ECO:0000313" key="4">
    <source>
        <dbReference type="Proteomes" id="UP000054342"/>
    </source>
</evidence>
<name>A0A0D2D5L4_9EURO</name>
<evidence type="ECO:0000256" key="2">
    <source>
        <dbReference type="SAM" id="SignalP"/>
    </source>
</evidence>
<dbReference type="GO" id="GO:0006506">
    <property type="term" value="P:GPI anchor biosynthetic process"/>
    <property type="evidence" value="ECO:0007669"/>
    <property type="project" value="TreeGrafter"/>
</dbReference>
<sequence>MNSIILLVLAYLQYVCANVEKIVFTSPSAEPLPRDASFDNLLLLSVSEKFPTVRTHLGASFPNTTSPKGTAHWFFLEGLRPHNRYEVRICWLATQPTSFSLRAFEVNVVFQDPDLLQSLSEYSYSRHAKLSSADAELLQQHKATPDSDTTFVFLRVYAAADYYSLDDSLMVNVPPVAVDIILDRYILDFFPRSLLSTGLYLMLVAVGAWFLSGWISRVCTAPLTRAEARKSPN</sequence>
<dbReference type="EMBL" id="KN847318">
    <property type="protein sequence ID" value="KIW57632.1"/>
    <property type="molecule type" value="Genomic_DNA"/>
</dbReference>
<organism evidence="3 4">
    <name type="scientific">Exophiala xenobiotica</name>
    <dbReference type="NCBI Taxonomy" id="348802"/>
    <lineage>
        <taxon>Eukaryota</taxon>
        <taxon>Fungi</taxon>
        <taxon>Dikarya</taxon>
        <taxon>Ascomycota</taxon>
        <taxon>Pezizomycotina</taxon>
        <taxon>Eurotiomycetes</taxon>
        <taxon>Chaetothyriomycetidae</taxon>
        <taxon>Chaetothyriales</taxon>
        <taxon>Herpotrichiellaceae</taxon>
        <taxon>Exophiala</taxon>
    </lineage>
</organism>